<dbReference type="SUPFAM" id="SSF52540">
    <property type="entry name" value="P-loop containing nucleoside triphosphate hydrolases"/>
    <property type="match status" value="1"/>
</dbReference>
<evidence type="ECO:0000313" key="1">
    <source>
        <dbReference type="EMBL" id="MBP2473361.1"/>
    </source>
</evidence>
<dbReference type="RefSeq" id="WP_086780653.1">
    <property type="nucleotide sequence ID" value="NZ_JAGIOO010000001.1"/>
</dbReference>
<dbReference type="InterPro" id="IPR011990">
    <property type="entry name" value="TPR-like_helical_dom_sf"/>
</dbReference>
<reference evidence="1 2" key="1">
    <citation type="submission" date="2021-03" db="EMBL/GenBank/DDBJ databases">
        <title>Sequencing the genomes of 1000 actinobacteria strains.</title>
        <authorList>
            <person name="Klenk H.-P."/>
        </authorList>
    </citation>
    <scope>NUCLEOTIDE SEQUENCE [LARGE SCALE GENOMIC DNA]</scope>
    <source>
        <strain evidence="1 2">DSM 44580</strain>
    </source>
</reference>
<dbReference type="PANTHER" id="PTHR46082">
    <property type="entry name" value="ATP/GTP-BINDING PROTEIN-RELATED"/>
    <property type="match status" value="1"/>
</dbReference>
<gene>
    <name evidence="1" type="ORF">JOF53_002233</name>
</gene>
<dbReference type="Gene3D" id="1.25.40.10">
    <property type="entry name" value="Tetratricopeptide repeat domain"/>
    <property type="match status" value="1"/>
</dbReference>
<evidence type="ECO:0000313" key="2">
    <source>
        <dbReference type="Proteomes" id="UP001519363"/>
    </source>
</evidence>
<dbReference type="InterPro" id="IPR053137">
    <property type="entry name" value="NLR-like"/>
</dbReference>
<name>A0ABS5AAL9_9PSEU</name>
<sequence length="683" mass="73501">MEVRNTANHVGVQAGAVHGDVHVHPARRVPRRLGAVPLLADAFQDRADLAAPAPGETTVLVGLGGVGKTQLAASQALAAEPGLGLLLWLTATSREAVLNGYATAVEELTGCQPKDPARLLAWLAEFPEPWLVVLDDVREPGHLAGLWPPHTPTGRTIVTTRRQDSALRGRHRRIVPVELFRAEQSEAYLAEKLAHAPELLPGAAALAADLGHLPLALAQAAAYLDDRAITCEQYRRRFADRRRSLGSLLPERCSLPDSHRDTVATTWSMSVELANSLEPAGLAVELLELASVFDPNGIPVSLFTADPAGPHTVDDVLAGLRCLHRLSLVTFDRNAPQPVVRVHALVQRVVREGLGDRGLQVKCGYAAGLLLEVWATAGPTDAALLRANTEAVHELLGEDIWQPPLYLVLVEAGTSLTHGGQTVAAISYFDQLCDTAAERLGHADKGTVICRFRQAEAYQYNGDTERALTLYGELAPVCARVNGEEHRSTLAAREGVAHCLGVLGDPAAALTLYREVLAVTTRLHGPGHPSIFRVRKAVADCYEDLADPDRALAELTAVLEDQLRVLSPDDESVLATRAAMVQCAARDGGSEAAMNAFRGLVAEYERVLGADSNNALVCRENMAVYAADAGHHDFARAEFRRLLNDHVRLHGPEHAYTRHIARLLAETEGTPRPDDPDGESPST</sequence>
<dbReference type="Gene3D" id="3.40.50.300">
    <property type="entry name" value="P-loop containing nucleotide triphosphate hydrolases"/>
    <property type="match status" value="1"/>
</dbReference>
<protein>
    <submittedName>
        <fullName evidence="1">Tetratricopeptide (TPR) repeat protein</fullName>
    </submittedName>
</protein>
<dbReference type="Proteomes" id="UP001519363">
    <property type="component" value="Unassembled WGS sequence"/>
</dbReference>
<organism evidence="1 2">
    <name type="scientific">Crossiella equi</name>
    <dbReference type="NCBI Taxonomy" id="130796"/>
    <lineage>
        <taxon>Bacteria</taxon>
        <taxon>Bacillati</taxon>
        <taxon>Actinomycetota</taxon>
        <taxon>Actinomycetes</taxon>
        <taxon>Pseudonocardiales</taxon>
        <taxon>Pseudonocardiaceae</taxon>
        <taxon>Crossiella</taxon>
    </lineage>
</organism>
<keyword evidence="2" id="KW-1185">Reference proteome</keyword>
<dbReference type="PANTHER" id="PTHR46082:SF6">
    <property type="entry name" value="AAA+ ATPASE DOMAIN-CONTAINING PROTEIN-RELATED"/>
    <property type="match status" value="1"/>
</dbReference>
<dbReference type="EMBL" id="JAGIOO010000001">
    <property type="protein sequence ID" value="MBP2473361.1"/>
    <property type="molecule type" value="Genomic_DNA"/>
</dbReference>
<proteinExistence type="predicted"/>
<dbReference type="Pfam" id="PF13424">
    <property type="entry name" value="TPR_12"/>
    <property type="match status" value="1"/>
</dbReference>
<dbReference type="SUPFAM" id="SSF48452">
    <property type="entry name" value="TPR-like"/>
    <property type="match status" value="2"/>
</dbReference>
<accession>A0ABS5AAL9</accession>
<comment type="caution">
    <text evidence="1">The sequence shown here is derived from an EMBL/GenBank/DDBJ whole genome shotgun (WGS) entry which is preliminary data.</text>
</comment>
<dbReference type="InterPro" id="IPR027417">
    <property type="entry name" value="P-loop_NTPase"/>
</dbReference>